<sequence length="80" mass="9158">MAMENRFAVSLYDVDRWKLTDEKGQAEVVNQLMHECEFHDEKKSKLMTSGFRANSSSAQIASDLILGFLYLRPSLLPDSF</sequence>
<dbReference type="AlphaFoldDB" id="A0AB74UEW4"/>
<protein>
    <submittedName>
        <fullName evidence="1">Uncharacterized protein</fullName>
    </submittedName>
</protein>
<dbReference type="EMBL" id="CP159578">
    <property type="protein sequence ID" value="XCJ79555.1"/>
    <property type="molecule type" value="Genomic_DNA"/>
</dbReference>
<dbReference type="RefSeq" id="WP_353980479.1">
    <property type="nucleotide sequence ID" value="NZ_CP159578.1"/>
</dbReference>
<organism evidence="1">
    <name type="scientific">Salinicola endophyticus</name>
    <dbReference type="NCBI Taxonomy" id="1949083"/>
    <lineage>
        <taxon>Bacteria</taxon>
        <taxon>Pseudomonadati</taxon>
        <taxon>Pseudomonadota</taxon>
        <taxon>Gammaproteobacteria</taxon>
        <taxon>Oceanospirillales</taxon>
        <taxon>Halomonadaceae</taxon>
        <taxon>Salinicola</taxon>
    </lineage>
</organism>
<gene>
    <name evidence="1" type="ORF">ABV408_19245</name>
</gene>
<evidence type="ECO:0000313" key="1">
    <source>
        <dbReference type="EMBL" id="XCJ79555.1"/>
    </source>
</evidence>
<name>A0AB74UEW4_9GAMM</name>
<reference evidence="1" key="1">
    <citation type="submission" date="2024-06" db="EMBL/GenBank/DDBJ databases">
        <title>Complete genome of Salinicola endophyticus HNIBRBA4755.</title>
        <authorList>
            <person name="Shin S.Y."/>
            <person name="Kang H."/>
            <person name="Song J."/>
        </authorList>
    </citation>
    <scope>NUCLEOTIDE SEQUENCE</scope>
    <source>
        <strain evidence="1">HNIBRBA4755</strain>
    </source>
</reference>
<accession>A0AB74UEW4</accession>
<proteinExistence type="predicted"/>